<evidence type="ECO:0000313" key="6">
    <source>
        <dbReference type="Proteomes" id="UP000217265"/>
    </source>
</evidence>
<dbReference type="RefSeq" id="WP_096057205.1">
    <property type="nucleotide sequence ID" value="NZ_CP023344.1"/>
</dbReference>
<accession>A0A290QH23</accession>
<dbReference type="GO" id="GO:0020037">
    <property type="term" value="F:heme binding"/>
    <property type="evidence" value="ECO:0007669"/>
    <property type="project" value="InterPro"/>
</dbReference>
<keyword evidence="2" id="KW-0349">Heme</keyword>
<dbReference type="Proteomes" id="UP000217265">
    <property type="component" value="Chromosome"/>
</dbReference>
<dbReference type="GO" id="GO:0046872">
    <property type="term" value="F:metal ion binding"/>
    <property type="evidence" value="ECO:0007669"/>
    <property type="project" value="UniProtKB-KW"/>
</dbReference>
<dbReference type="EMBL" id="CP023344">
    <property type="protein sequence ID" value="ATC65576.1"/>
    <property type="molecule type" value="Genomic_DNA"/>
</dbReference>
<organism evidence="5 6">
    <name type="scientific">Nibricoccus aquaticus</name>
    <dbReference type="NCBI Taxonomy" id="2576891"/>
    <lineage>
        <taxon>Bacteria</taxon>
        <taxon>Pseudomonadati</taxon>
        <taxon>Verrucomicrobiota</taxon>
        <taxon>Opitutia</taxon>
        <taxon>Opitutales</taxon>
        <taxon>Opitutaceae</taxon>
        <taxon>Nibricoccus</taxon>
    </lineage>
</organism>
<gene>
    <name evidence="5" type="ORF">CMV30_17370</name>
</gene>
<dbReference type="InterPro" id="IPR012292">
    <property type="entry name" value="Globin/Proto"/>
</dbReference>
<evidence type="ECO:0000256" key="1">
    <source>
        <dbReference type="ARBA" id="ARBA00022448"/>
    </source>
</evidence>
<dbReference type="InterPro" id="IPR001486">
    <property type="entry name" value="Hemoglobin_trunc"/>
</dbReference>
<proteinExistence type="predicted"/>
<dbReference type="CDD" id="cd08916">
    <property type="entry name" value="TrHb3_P"/>
    <property type="match status" value="1"/>
</dbReference>
<protein>
    <submittedName>
        <fullName evidence="5">Globin</fullName>
    </submittedName>
</protein>
<dbReference type="GO" id="GO:0019825">
    <property type="term" value="F:oxygen binding"/>
    <property type="evidence" value="ECO:0007669"/>
    <property type="project" value="InterPro"/>
</dbReference>
<evidence type="ECO:0000313" key="5">
    <source>
        <dbReference type="EMBL" id="ATC65576.1"/>
    </source>
</evidence>
<reference evidence="5 6" key="1">
    <citation type="submission" date="2017-09" db="EMBL/GenBank/DDBJ databases">
        <title>Complete genome sequence of Verrucomicrobial strain HZ-65, isolated from freshwater.</title>
        <authorList>
            <person name="Choi A."/>
        </authorList>
    </citation>
    <scope>NUCLEOTIDE SEQUENCE [LARGE SCALE GENOMIC DNA]</scope>
    <source>
        <strain evidence="5 6">HZ-65</strain>
    </source>
</reference>
<dbReference type="KEGG" id="vbh:CMV30_17370"/>
<evidence type="ECO:0000256" key="3">
    <source>
        <dbReference type="ARBA" id="ARBA00022723"/>
    </source>
</evidence>
<sequence>MPEAPPTLFDRIGGRPGLQLLLRRFYADVKQHNEIGPVFAAHIDDWPSHMEKIADFWSGLTGGPALYGGGFAGRHMPLQLEERHFQAWLGLWHRHCQAHLKPTEAADMIAIAEALGQRLRAITGTDRRG</sequence>
<evidence type="ECO:0000256" key="4">
    <source>
        <dbReference type="ARBA" id="ARBA00023004"/>
    </source>
</evidence>
<keyword evidence="6" id="KW-1185">Reference proteome</keyword>
<keyword evidence="1" id="KW-0813">Transport</keyword>
<name>A0A290QH23_9BACT</name>
<dbReference type="Gene3D" id="1.10.490.10">
    <property type="entry name" value="Globins"/>
    <property type="match status" value="1"/>
</dbReference>
<evidence type="ECO:0000256" key="2">
    <source>
        <dbReference type="ARBA" id="ARBA00022617"/>
    </source>
</evidence>
<dbReference type="AlphaFoldDB" id="A0A290QH23"/>
<keyword evidence="4" id="KW-0408">Iron</keyword>
<dbReference type="Pfam" id="PF01152">
    <property type="entry name" value="Bac_globin"/>
    <property type="match status" value="1"/>
</dbReference>
<keyword evidence="3" id="KW-0479">Metal-binding</keyword>
<dbReference type="SUPFAM" id="SSF46458">
    <property type="entry name" value="Globin-like"/>
    <property type="match status" value="1"/>
</dbReference>
<dbReference type="InterPro" id="IPR009050">
    <property type="entry name" value="Globin-like_sf"/>
</dbReference>
<dbReference type="OrthoDB" id="25954at2"/>